<accession>A0ABX2A3K7</accession>
<evidence type="ECO:0000313" key="4">
    <source>
        <dbReference type="EMBL" id="NOV96485.1"/>
    </source>
</evidence>
<proteinExistence type="predicted"/>
<dbReference type="SUPFAM" id="SSF55729">
    <property type="entry name" value="Acyl-CoA N-acyltransferases (Nat)"/>
    <property type="match status" value="1"/>
</dbReference>
<evidence type="ECO:0000259" key="3">
    <source>
        <dbReference type="PROSITE" id="PS51186"/>
    </source>
</evidence>
<sequence>MNPPNDRTSVTPPDGWTAVVPGLADVPRLGELRGRHAAPFTGSAAYDTAAIESEVAGAASWTRRQIVLKDTDGVIRAWAHAHDRAAGRTVIGVDVDRTTEARTQGALARWCFAWLADVGRELAVQRDVAVTQLDAGAYAGDDAQKGWLADAGFAHVRTWWQMSRPVAPGEAEPGALPGPKAGVTVRQVARHDNGMPVAEDLNTVHRVLEEAFADHFNSYSESFAEFAQRLREDPGHRWDHWWLAFMDDPQEPAAEPVVAGALVGSQTAPDEAGVRGSYVDYLGAVQQARGRGVATALLHAVVADAAARGRNRVGLEVDADSPTGAEALYVHLGWRTKYTTESWHRDLTI</sequence>
<feature type="domain" description="N-acetyltransferase" evidence="3">
    <location>
        <begin position="183"/>
        <end position="349"/>
    </location>
</feature>
<evidence type="ECO:0000256" key="1">
    <source>
        <dbReference type="ARBA" id="ARBA00022679"/>
    </source>
</evidence>
<protein>
    <submittedName>
        <fullName evidence="4">GNAT superfamily N-acetyltransferase</fullName>
    </submittedName>
</protein>
<dbReference type="PROSITE" id="PS51186">
    <property type="entry name" value="GNAT"/>
    <property type="match status" value="1"/>
</dbReference>
<reference evidence="4 5" key="1">
    <citation type="submission" date="2020-05" db="EMBL/GenBank/DDBJ databases">
        <title>Genomic Encyclopedia of Type Strains, Phase III (KMG-III): the genomes of soil and plant-associated and newly described type strains.</title>
        <authorList>
            <person name="Whitman W."/>
        </authorList>
    </citation>
    <scope>NUCLEOTIDE SEQUENCE [LARGE SCALE GENOMIC DNA]</scope>
    <source>
        <strain evidence="4 5">KCTC 19046</strain>
    </source>
</reference>
<gene>
    <name evidence="4" type="ORF">HDG69_001038</name>
</gene>
<dbReference type="InterPro" id="IPR000182">
    <property type="entry name" value="GNAT_dom"/>
</dbReference>
<evidence type="ECO:0000313" key="5">
    <source>
        <dbReference type="Proteomes" id="UP000757540"/>
    </source>
</evidence>
<evidence type="ECO:0000256" key="2">
    <source>
        <dbReference type="ARBA" id="ARBA00023315"/>
    </source>
</evidence>
<comment type="caution">
    <text evidence="4">The sequence shown here is derived from an EMBL/GenBank/DDBJ whole genome shotgun (WGS) entry which is preliminary data.</text>
</comment>
<name>A0ABX2A3K7_9MICO</name>
<dbReference type="InterPro" id="IPR050680">
    <property type="entry name" value="YpeA/RimI_acetyltransf"/>
</dbReference>
<dbReference type="EMBL" id="JABEZU010000001">
    <property type="protein sequence ID" value="NOV96485.1"/>
    <property type="molecule type" value="Genomic_DNA"/>
</dbReference>
<dbReference type="PANTHER" id="PTHR43420">
    <property type="entry name" value="ACETYLTRANSFERASE"/>
    <property type="match status" value="1"/>
</dbReference>
<dbReference type="Gene3D" id="3.40.630.30">
    <property type="match status" value="1"/>
</dbReference>
<keyword evidence="2" id="KW-0012">Acyltransferase</keyword>
<dbReference type="RefSeq" id="WP_343036261.1">
    <property type="nucleotide sequence ID" value="NZ_BAAAML010000002.1"/>
</dbReference>
<keyword evidence="5" id="KW-1185">Reference proteome</keyword>
<dbReference type="Proteomes" id="UP000757540">
    <property type="component" value="Unassembled WGS sequence"/>
</dbReference>
<dbReference type="CDD" id="cd04301">
    <property type="entry name" value="NAT_SF"/>
    <property type="match status" value="1"/>
</dbReference>
<organism evidence="4 5">
    <name type="scientific">Isoptericola halotolerans</name>
    <dbReference type="NCBI Taxonomy" id="300560"/>
    <lineage>
        <taxon>Bacteria</taxon>
        <taxon>Bacillati</taxon>
        <taxon>Actinomycetota</taxon>
        <taxon>Actinomycetes</taxon>
        <taxon>Micrococcales</taxon>
        <taxon>Promicromonosporaceae</taxon>
        <taxon>Isoptericola</taxon>
    </lineage>
</organism>
<dbReference type="InterPro" id="IPR016181">
    <property type="entry name" value="Acyl_CoA_acyltransferase"/>
</dbReference>
<keyword evidence="1" id="KW-0808">Transferase</keyword>
<dbReference type="Pfam" id="PF00583">
    <property type="entry name" value="Acetyltransf_1"/>
    <property type="match status" value="1"/>
</dbReference>